<organism evidence="3 4">
    <name type="scientific">Lodderomyces beijingensis</name>
    <dbReference type="NCBI Taxonomy" id="1775926"/>
    <lineage>
        <taxon>Eukaryota</taxon>
        <taxon>Fungi</taxon>
        <taxon>Dikarya</taxon>
        <taxon>Ascomycota</taxon>
        <taxon>Saccharomycotina</taxon>
        <taxon>Pichiomycetes</taxon>
        <taxon>Debaryomycetaceae</taxon>
        <taxon>Candida/Lodderomyces clade</taxon>
        <taxon>Lodderomyces</taxon>
    </lineage>
</organism>
<accession>A0ABP0ZSM4</accession>
<dbReference type="RefSeq" id="XP_066831108.1">
    <property type="nucleotide sequence ID" value="XM_066974362.1"/>
</dbReference>
<feature type="compositionally biased region" description="Basic residues" evidence="1">
    <location>
        <begin position="816"/>
        <end position="825"/>
    </location>
</feature>
<dbReference type="GeneID" id="92209366"/>
<feature type="region of interest" description="Disordered" evidence="1">
    <location>
        <begin position="649"/>
        <end position="675"/>
    </location>
</feature>
<reference evidence="3 4" key="1">
    <citation type="submission" date="2024-03" db="EMBL/GenBank/DDBJ databases">
        <authorList>
            <person name="Brejova B."/>
        </authorList>
    </citation>
    <scope>NUCLEOTIDE SEQUENCE [LARGE SCALE GENOMIC DNA]</scope>
    <source>
        <strain evidence="3 4">CBS 14171</strain>
    </source>
</reference>
<feature type="compositionally biased region" description="Basic and acidic residues" evidence="1">
    <location>
        <begin position="658"/>
        <end position="674"/>
    </location>
</feature>
<feature type="compositionally biased region" description="Acidic residues" evidence="1">
    <location>
        <begin position="791"/>
        <end position="804"/>
    </location>
</feature>
<feature type="compositionally biased region" description="Polar residues" evidence="1">
    <location>
        <begin position="747"/>
        <end position="762"/>
    </location>
</feature>
<dbReference type="PANTHER" id="PTHR11188">
    <property type="entry name" value="ARRESTIN DOMAIN CONTAINING PROTEIN"/>
    <property type="match status" value="1"/>
</dbReference>
<feature type="region of interest" description="Disordered" evidence="1">
    <location>
        <begin position="1"/>
        <end position="30"/>
    </location>
</feature>
<dbReference type="PANTHER" id="PTHR11188:SF174">
    <property type="entry name" value="ARRESTIN-RELATED TRAFFICKING ADAPTER 10-RELATED"/>
    <property type="match status" value="1"/>
</dbReference>
<feature type="compositionally biased region" description="Basic and acidic residues" evidence="1">
    <location>
        <begin position="1067"/>
        <end position="1097"/>
    </location>
</feature>
<evidence type="ECO:0000256" key="1">
    <source>
        <dbReference type="SAM" id="MobiDB-lite"/>
    </source>
</evidence>
<dbReference type="SMART" id="SM01017">
    <property type="entry name" value="Arrestin_C"/>
    <property type="match status" value="1"/>
</dbReference>
<proteinExistence type="predicted"/>
<evidence type="ECO:0000313" key="4">
    <source>
        <dbReference type="Proteomes" id="UP001497383"/>
    </source>
</evidence>
<dbReference type="SUPFAM" id="SSF81296">
    <property type="entry name" value="E set domains"/>
    <property type="match status" value="1"/>
</dbReference>
<feature type="compositionally biased region" description="Acidic residues" evidence="1">
    <location>
        <begin position="982"/>
        <end position="1010"/>
    </location>
</feature>
<feature type="compositionally biased region" description="Low complexity" evidence="1">
    <location>
        <begin position="1040"/>
        <end position="1049"/>
    </location>
</feature>
<feature type="compositionally biased region" description="Polar residues" evidence="1">
    <location>
        <begin position="9"/>
        <end position="30"/>
    </location>
</feature>
<dbReference type="EMBL" id="OZ022409">
    <property type="protein sequence ID" value="CAK9440070.1"/>
    <property type="molecule type" value="Genomic_DNA"/>
</dbReference>
<dbReference type="Pfam" id="PF02752">
    <property type="entry name" value="Arrestin_C"/>
    <property type="match status" value="1"/>
</dbReference>
<dbReference type="InterPro" id="IPR011021">
    <property type="entry name" value="Arrestin-like_N"/>
</dbReference>
<evidence type="ECO:0000313" key="3">
    <source>
        <dbReference type="EMBL" id="CAK9440070.1"/>
    </source>
</evidence>
<dbReference type="InterPro" id="IPR014756">
    <property type="entry name" value="Ig_E-set"/>
</dbReference>
<sequence>MHQLHSHQHSNSPLFPPSQLTNQDHNTAHNPNIFIPTLPEKPTASTQSIAAYIVPSEQNLFVQGFDQQEYSSRPPTILRGALFIRILKPTKIKAINLSFKGVQRTEWPEGIPPKKNQFHESNDIITHTWPFFQAANGAAAILPNNGADLFIEKNGTPHQQDLEELSAVRSNSPAPSGHIRQRNSSNSLSVHDNFFSRNLSPNFMRRAKSPSIGSVDASTLSDLTSSISPGVNDPNVNMAFVPGDYLYNFEHPLPPSIPESCKVTFGSTEYHLEVSIQRPGTFKSNLSGRLPINIIRTPSESNLEENESIVITRDWEDQIRYDLVIGAKSVVLNSYLPLAFRFVPLWGKVALHRIRIYLTENLEYYCNNKSVHRMEPSKKYLLLEHKARKGRSLLQKNPHDQSDIGLDQYEDDVLPKELEFQLYVPRDVSGKPGAQIHPDTSYENIQAHHWIKICLRISKTDPENPAKRKHYEISIDSPLHILSPLAAHGNTMLPAYDDLVPPVAPPNSTTTPPDFSNHPLSPEVIPVDHVLNGTGTSSSSASSASAVVRSMFNNSARSRRSSSVGLDSALTGDVGSPARSIEFQHINSTLDLEGVERDADMHLEANLYKPDDEEIITAINSPQAKPHSGTFSSPLNSPVQRPIHLIRQPSTAPPPFVEGDRPLHPPTYQERDEGSLSLSPLRIDEVSEQSFANPLHAGGEDGIERGLNITTETGGSVTPVRDLLFSQLNGSTRRASVNNSQQQQQQHTDSTTPAINGRSGSSVVPEISIFKADEASEVKRSSIAPPKNEVNEDEAVQDEEDLADDPISPISPRLPPVHHARKWSRTRHELSPSPTRISLQDNINGNHQHQQTPASISPLQSSFQSKHQVNGGRSSRSSSVSSVTSDTAPIEQTMPLLNLSNSSILTFQQQSQQLPQSFYEDEERNHSIASSIYDLALRRPSQVGPHGLKPAKFLNNDDEFHKSASLKNLRNPRLRTHYQDTLVDDDDDGDNDEEEEEEEEEEEYEEEEGKEIEGDLATLPVSSTSAAKPRSPSPGLTSYDAITAGGADTAGDDSNEEHSSVNSNEVSQHHYYYDNRGRGVEGGRSMDKTNESRERRGVGGGGAVGAGGGGGAGTGAGGGAATGGVPANIPGFKIGYVID</sequence>
<feature type="compositionally biased region" description="Low complexity" evidence="1">
    <location>
        <begin position="873"/>
        <end position="885"/>
    </location>
</feature>
<dbReference type="InterPro" id="IPR014752">
    <property type="entry name" value="Arrestin-like_C"/>
</dbReference>
<feature type="region of interest" description="Disordered" evidence="1">
    <location>
        <begin position="971"/>
        <end position="1126"/>
    </location>
</feature>
<feature type="region of interest" description="Disordered" evidence="1">
    <location>
        <begin position="693"/>
        <end position="720"/>
    </location>
</feature>
<feature type="compositionally biased region" description="Polar residues" evidence="1">
    <location>
        <begin position="832"/>
        <end position="872"/>
    </location>
</feature>
<feature type="region of interest" description="Disordered" evidence="1">
    <location>
        <begin position="775"/>
        <end position="887"/>
    </location>
</feature>
<feature type="region of interest" description="Disordered" evidence="1">
    <location>
        <begin position="732"/>
        <end position="763"/>
    </location>
</feature>
<dbReference type="InterPro" id="IPR050357">
    <property type="entry name" value="Arrestin_domain-protein"/>
</dbReference>
<protein>
    <recommendedName>
        <fullName evidence="2">Arrestin C-terminal-like domain-containing protein</fullName>
    </recommendedName>
</protein>
<feature type="domain" description="Arrestin C-terminal-like" evidence="2">
    <location>
        <begin position="315"/>
        <end position="486"/>
    </location>
</feature>
<dbReference type="Pfam" id="PF00339">
    <property type="entry name" value="Arrestin_N"/>
    <property type="match status" value="1"/>
</dbReference>
<feature type="compositionally biased region" description="Gly residues" evidence="1">
    <location>
        <begin position="1098"/>
        <end position="1122"/>
    </location>
</feature>
<evidence type="ECO:0000259" key="2">
    <source>
        <dbReference type="SMART" id="SM01017"/>
    </source>
</evidence>
<keyword evidence="4" id="KW-1185">Reference proteome</keyword>
<dbReference type="InterPro" id="IPR011022">
    <property type="entry name" value="Arrestin_C-like"/>
</dbReference>
<dbReference type="Gene3D" id="2.60.40.640">
    <property type="match status" value="1"/>
</dbReference>
<name>A0ABP0ZSM4_9ASCO</name>
<gene>
    <name evidence="3" type="ORF">LODBEIA_P41700</name>
</gene>
<dbReference type="Proteomes" id="UP001497383">
    <property type="component" value="Chromosome 5"/>
</dbReference>
<feature type="region of interest" description="Disordered" evidence="1">
    <location>
        <begin position="554"/>
        <end position="575"/>
    </location>
</feature>